<evidence type="ECO:0000256" key="8">
    <source>
        <dbReference type="ARBA" id="ARBA00047380"/>
    </source>
</evidence>
<evidence type="ECO:0000256" key="3">
    <source>
        <dbReference type="ARBA" id="ARBA00022598"/>
    </source>
</evidence>
<comment type="function">
    <text evidence="7 10">Allows the formation of correctly charged Asn-tRNA(Asn) or Gln-tRNA(Gln) through the transamidation of misacylated Asp-tRNA(Asn) or Glu-tRNA(Gln) in organisms which lack either or both of asparaginyl-tRNA or glutaminyl-tRNA synthetases. The reaction takes place in the presence of glutamine and ATP through an activated phospho-Asp-tRNA(Asn) or phospho-Glu-tRNA(Gln).</text>
</comment>
<dbReference type="GO" id="GO:0006412">
    <property type="term" value="P:translation"/>
    <property type="evidence" value="ECO:0007669"/>
    <property type="project" value="UniProtKB-UniRule"/>
</dbReference>
<dbReference type="InterPro" id="IPR006075">
    <property type="entry name" value="Asn/Gln-tRNA_Trfase_suB/E_cat"/>
</dbReference>
<dbReference type="InterPro" id="IPR018027">
    <property type="entry name" value="Asn/Gln_amidotransferase"/>
</dbReference>
<gene>
    <name evidence="10" type="primary">gatB</name>
    <name evidence="12" type="ORF">UX10_C0002G0004</name>
</gene>
<dbReference type="InterPro" id="IPR014746">
    <property type="entry name" value="Gln_synth/guanido_kin_cat_dom"/>
</dbReference>
<dbReference type="GO" id="GO:0016740">
    <property type="term" value="F:transferase activity"/>
    <property type="evidence" value="ECO:0007669"/>
    <property type="project" value="UniProtKB-KW"/>
</dbReference>
<proteinExistence type="inferred from homology"/>
<sequence>MFCGCPQATDGLPPNTAMCPICTGQPGTLPVLNLQALKLGIKTSLALHCRINTESKFDRKHYFYPDLPKAYQISQYDQPIAEDGFLEIEVPDEKTGETVNRKIRIQRLHLEEDAAKLLHGAGENHAYVDFNRAGSALMEMVTHPDVASPAEAKLFLQELRLILRYLGASDANMEKGQMRCDANISLRPIGDTNFYTKTEVKNMNSFKAVERALEFEIERQTKLWDAGTPPDKLSTRGWDDVKQITVLQRIKEDAADYRYFPEPDIPPLHMKTLAEEMAKKLPELPAARRARFTNEYGLSLSDAHILTDDLNWANFTEQTFSELYAWLRSLPDMEGLSEEQIIEKNSGKLARLVGGYLTSKLMGLMADKHIDIRTLKITPENFAEFIALLYTNKINGANALTLLENMFDGEDPTHIMEEKQLGQVEDAGLIARAVDEVLKSCPDQVAQFKSGKTSVLQFLIGKIMKETQGRADPGAVREALMQKIK</sequence>
<dbReference type="InterPro" id="IPR017958">
    <property type="entry name" value="Gln-tRNA_amidoTrfase_suB_CS"/>
</dbReference>
<evidence type="ECO:0000256" key="7">
    <source>
        <dbReference type="ARBA" id="ARBA00024799"/>
    </source>
</evidence>
<dbReference type="PANTHER" id="PTHR11659">
    <property type="entry name" value="GLUTAMYL-TRNA GLN AMIDOTRANSFERASE SUBUNIT B MITOCHONDRIAL AND PROKARYOTIC PET112-RELATED"/>
    <property type="match status" value="1"/>
</dbReference>
<dbReference type="SUPFAM" id="SSF55931">
    <property type="entry name" value="Glutamine synthetase/guanido kinase"/>
    <property type="match status" value="1"/>
</dbReference>
<evidence type="ECO:0000256" key="4">
    <source>
        <dbReference type="ARBA" id="ARBA00022741"/>
    </source>
</evidence>
<dbReference type="Proteomes" id="UP000033999">
    <property type="component" value="Unassembled WGS sequence"/>
</dbReference>
<evidence type="ECO:0000256" key="2">
    <source>
        <dbReference type="ARBA" id="ARBA00011123"/>
    </source>
</evidence>
<evidence type="ECO:0000313" key="12">
    <source>
        <dbReference type="EMBL" id="KKU08095.1"/>
    </source>
</evidence>
<dbReference type="NCBIfam" id="TIGR00133">
    <property type="entry name" value="gatB"/>
    <property type="match status" value="1"/>
</dbReference>
<dbReference type="FunFam" id="1.10.10.410:FF:000001">
    <property type="entry name" value="Aspartyl/glutamyl-tRNA(Asn/Gln) amidotransferase subunit B"/>
    <property type="match status" value="1"/>
</dbReference>
<name>A0A0G1QHI6_9BACT</name>
<dbReference type="GO" id="GO:0070681">
    <property type="term" value="P:glutaminyl-tRNAGln biosynthesis via transamidation"/>
    <property type="evidence" value="ECO:0007669"/>
    <property type="project" value="TreeGrafter"/>
</dbReference>
<dbReference type="SMART" id="SM00845">
    <property type="entry name" value="GatB_Yqey"/>
    <property type="match status" value="1"/>
</dbReference>
<evidence type="ECO:0000259" key="11">
    <source>
        <dbReference type="SMART" id="SM00845"/>
    </source>
</evidence>
<dbReference type="Gene3D" id="1.10.10.410">
    <property type="match status" value="1"/>
</dbReference>
<dbReference type="InterPro" id="IPR023168">
    <property type="entry name" value="GatB_Yqey_C_2"/>
</dbReference>
<keyword evidence="3 10" id="KW-0436">Ligase</keyword>
<evidence type="ECO:0000256" key="5">
    <source>
        <dbReference type="ARBA" id="ARBA00022840"/>
    </source>
</evidence>
<keyword evidence="5 10" id="KW-0067">ATP-binding</keyword>
<dbReference type="Pfam" id="PF02934">
    <property type="entry name" value="GatB_N"/>
    <property type="match status" value="1"/>
</dbReference>
<evidence type="ECO:0000256" key="9">
    <source>
        <dbReference type="ARBA" id="ARBA00047913"/>
    </source>
</evidence>
<dbReference type="GO" id="GO:0005524">
    <property type="term" value="F:ATP binding"/>
    <property type="evidence" value="ECO:0007669"/>
    <property type="project" value="UniProtKB-KW"/>
</dbReference>
<organism evidence="12 13">
    <name type="scientific">Candidatus Magasanikbacteria bacterium GW2011_GWA2_45_39</name>
    <dbReference type="NCBI Taxonomy" id="1619041"/>
    <lineage>
        <taxon>Bacteria</taxon>
        <taxon>Candidatus Magasanikiibacteriota</taxon>
    </lineage>
</organism>
<comment type="catalytic activity">
    <reaction evidence="8 10">
        <text>L-aspartyl-tRNA(Asn) + L-glutamine + ATP + H2O = L-asparaginyl-tRNA(Asn) + L-glutamate + ADP + phosphate + 2 H(+)</text>
        <dbReference type="Rhea" id="RHEA:14513"/>
        <dbReference type="Rhea" id="RHEA-COMP:9674"/>
        <dbReference type="Rhea" id="RHEA-COMP:9677"/>
        <dbReference type="ChEBI" id="CHEBI:15377"/>
        <dbReference type="ChEBI" id="CHEBI:15378"/>
        <dbReference type="ChEBI" id="CHEBI:29985"/>
        <dbReference type="ChEBI" id="CHEBI:30616"/>
        <dbReference type="ChEBI" id="CHEBI:43474"/>
        <dbReference type="ChEBI" id="CHEBI:58359"/>
        <dbReference type="ChEBI" id="CHEBI:78515"/>
        <dbReference type="ChEBI" id="CHEBI:78516"/>
        <dbReference type="ChEBI" id="CHEBI:456216"/>
    </reaction>
</comment>
<evidence type="ECO:0000256" key="6">
    <source>
        <dbReference type="ARBA" id="ARBA00022917"/>
    </source>
</evidence>
<keyword evidence="12" id="KW-0808">Transferase</keyword>
<keyword evidence="6 10" id="KW-0648">Protein biosynthesis</keyword>
<dbReference type="HAMAP" id="MF_00121">
    <property type="entry name" value="GatB"/>
    <property type="match status" value="1"/>
</dbReference>
<dbReference type="EMBL" id="LCKX01000002">
    <property type="protein sequence ID" value="KKU08095.1"/>
    <property type="molecule type" value="Genomic_DNA"/>
</dbReference>
<keyword evidence="4 10" id="KW-0547">Nucleotide-binding</keyword>
<dbReference type="PROSITE" id="PS01234">
    <property type="entry name" value="GATB"/>
    <property type="match status" value="1"/>
</dbReference>
<dbReference type="InterPro" id="IPR003789">
    <property type="entry name" value="Asn/Gln_tRNA_amidoTrase-B-like"/>
</dbReference>
<dbReference type="PANTHER" id="PTHR11659:SF0">
    <property type="entry name" value="GLUTAMYL-TRNA(GLN) AMIDOTRANSFERASE SUBUNIT B, MITOCHONDRIAL"/>
    <property type="match status" value="1"/>
</dbReference>
<dbReference type="EC" id="6.3.5.-" evidence="10"/>
<dbReference type="AlphaFoldDB" id="A0A0G1QHI6"/>
<comment type="caution">
    <text evidence="12">The sequence shown here is derived from an EMBL/GenBank/DDBJ whole genome shotgun (WGS) entry which is preliminary data.</text>
</comment>
<comment type="subunit">
    <text evidence="2 10">Heterotrimer of A, B and C subunits.</text>
</comment>
<comment type="catalytic activity">
    <reaction evidence="9 10">
        <text>L-glutamyl-tRNA(Gln) + L-glutamine + ATP + H2O = L-glutaminyl-tRNA(Gln) + L-glutamate + ADP + phosphate + H(+)</text>
        <dbReference type="Rhea" id="RHEA:17521"/>
        <dbReference type="Rhea" id="RHEA-COMP:9681"/>
        <dbReference type="Rhea" id="RHEA-COMP:9684"/>
        <dbReference type="ChEBI" id="CHEBI:15377"/>
        <dbReference type="ChEBI" id="CHEBI:15378"/>
        <dbReference type="ChEBI" id="CHEBI:29985"/>
        <dbReference type="ChEBI" id="CHEBI:30616"/>
        <dbReference type="ChEBI" id="CHEBI:43474"/>
        <dbReference type="ChEBI" id="CHEBI:58359"/>
        <dbReference type="ChEBI" id="CHEBI:78520"/>
        <dbReference type="ChEBI" id="CHEBI:78521"/>
        <dbReference type="ChEBI" id="CHEBI:456216"/>
    </reaction>
</comment>
<dbReference type="PATRIC" id="fig|1619041.3.peg.67"/>
<evidence type="ECO:0000256" key="1">
    <source>
        <dbReference type="ARBA" id="ARBA00005306"/>
    </source>
</evidence>
<dbReference type="NCBIfam" id="NF004012">
    <property type="entry name" value="PRK05477.1-2"/>
    <property type="match status" value="1"/>
</dbReference>
<dbReference type="Pfam" id="PF02637">
    <property type="entry name" value="GatB_Yqey"/>
    <property type="match status" value="1"/>
</dbReference>
<evidence type="ECO:0000256" key="10">
    <source>
        <dbReference type="HAMAP-Rule" id="MF_00121"/>
    </source>
</evidence>
<dbReference type="InterPro" id="IPR004413">
    <property type="entry name" value="GatB"/>
</dbReference>
<feature type="domain" description="Asn/Gln amidotransferase" evidence="11">
    <location>
        <begin position="339"/>
        <end position="484"/>
    </location>
</feature>
<dbReference type="GO" id="GO:0050567">
    <property type="term" value="F:glutaminyl-tRNA synthase (glutamine-hydrolyzing) activity"/>
    <property type="evidence" value="ECO:0007669"/>
    <property type="project" value="UniProtKB-UniRule"/>
</dbReference>
<comment type="similarity">
    <text evidence="1 10">Belongs to the GatB/GatE family. GatB subfamily.</text>
</comment>
<dbReference type="SUPFAM" id="SSF89095">
    <property type="entry name" value="GatB/YqeY motif"/>
    <property type="match status" value="1"/>
</dbReference>
<reference evidence="12 13" key="1">
    <citation type="journal article" date="2015" name="Nature">
        <title>rRNA introns, odd ribosomes, and small enigmatic genomes across a large radiation of phyla.</title>
        <authorList>
            <person name="Brown C.T."/>
            <person name="Hug L.A."/>
            <person name="Thomas B.C."/>
            <person name="Sharon I."/>
            <person name="Castelle C.J."/>
            <person name="Singh A."/>
            <person name="Wilkins M.J."/>
            <person name="Williams K.H."/>
            <person name="Banfield J.F."/>
        </authorList>
    </citation>
    <scope>NUCLEOTIDE SEQUENCE [LARGE SCALE GENOMIC DNA]</scope>
</reference>
<dbReference type="GO" id="GO:0050566">
    <property type="term" value="F:asparaginyl-tRNA synthase (glutamine-hydrolyzing) activity"/>
    <property type="evidence" value="ECO:0007669"/>
    <property type="project" value="RHEA"/>
</dbReference>
<accession>A0A0G1QHI6</accession>
<evidence type="ECO:0000313" key="13">
    <source>
        <dbReference type="Proteomes" id="UP000033999"/>
    </source>
</evidence>
<dbReference type="InterPro" id="IPR017959">
    <property type="entry name" value="Asn/Gln-tRNA_amidoTrfase_suB/E"/>
</dbReference>
<protein>
    <recommendedName>
        <fullName evidence="10">Aspartyl/glutamyl-tRNA(Asn/Gln) amidotransferase subunit B</fullName>
        <shortName evidence="10">Asp/Glu-ADT subunit B</shortName>
        <ecNumber evidence="10">6.3.5.-</ecNumber>
    </recommendedName>
</protein>
<dbReference type="NCBIfam" id="NF004014">
    <property type="entry name" value="PRK05477.1-4"/>
    <property type="match status" value="1"/>
</dbReference>